<evidence type="ECO:0000313" key="4">
    <source>
        <dbReference type="Proteomes" id="UP001162483"/>
    </source>
</evidence>
<dbReference type="InterPro" id="IPR003961">
    <property type="entry name" value="FN3_dom"/>
</dbReference>
<proteinExistence type="predicted"/>
<feature type="non-terminal residue" evidence="3">
    <location>
        <position position="155"/>
    </location>
</feature>
<dbReference type="Proteomes" id="UP001162483">
    <property type="component" value="Unassembled WGS sequence"/>
</dbReference>
<dbReference type="InterPro" id="IPR013783">
    <property type="entry name" value="Ig-like_fold"/>
</dbReference>
<dbReference type="Pfam" id="PF00041">
    <property type="entry name" value="fn3"/>
    <property type="match status" value="1"/>
</dbReference>
<dbReference type="PANTHER" id="PTHR13817">
    <property type="entry name" value="TITIN"/>
    <property type="match status" value="1"/>
</dbReference>
<sequence length="155" mass="17306">MFRVICKNKFGWGPPVELGPILAVDPQGPPGSPERFTYTERTKSSVTLDWKPPRNDGGSPIIGYIIEKRRHDATEFERCNKRLVPETSFLVENLAELHMYEFRAKAVNDIGESEPSLPLNVVIQDDEVPPTITLRLAVRGDTIKVKAGEPVNIPA</sequence>
<accession>A0ABN9CBA8</accession>
<organism evidence="3 4">
    <name type="scientific">Staurois parvus</name>
    <dbReference type="NCBI Taxonomy" id="386267"/>
    <lineage>
        <taxon>Eukaryota</taxon>
        <taxon>Metazoa</taxon>
        <taxon>Chordata</taxon>
        <taxon>Craniata</taxon>
        <taxon>Vertebrata</taxon>
        <taxon>Euteleostomi</taxon>
        <taxon>Amphibia</taxon>
        <taxon>Batrachia</taxon>
        <taxon>Anura</taxon>
        <taxon>Neobatrachia</taxon>
        <taxon>Ranoidea</taxon>
        <taxon>Ranidae</taxon>
        <taxon>Staurois</taxon>
    </lineage>
</organism>
<evidence type="ECO:0000259" key="2">
    <source>
        <dbReference type="PROSITE" id="PS50853"/>
    </source>
</evidence>
<gene>
    <name evidence="3" type="ORF">SPARVUS_LOCUS4591823</name>
</gene>
<feature type="domain" description="Fibronectin type-III" evidence="2">
    <location>
        <begin position="29"/>
        <end position="126"/>
    </location>
</feature>
<dbReference type="InterPro" id="IPR050964">
    <property type="entry name" value="Striated_Muscle_Regulatory"/>
</dbReference>
<dbReference type="SMART" id="SM00060">
    <property type="entry name" value="FN3"/>
    <property type="match status" value="1"/>
</dbReference>
<dbReference type="SUPFAM" id="SSF49265">
    <property type="entry name" value="Fibronectin type III"/>
    <property type="match status" value="1"/>
</dbReference>
<dbReference type="Gene3D" id="2.60.40.10">
    <property type="entry name" value="Immunoglobulins"/>
    <property type="match status" value="1"/>
</dbReference>
<dbReference type="EMBL" id="CATNWA010008786">
    <property type="protein sequence ID" value="CAI9556837.1"/>
    <property type="molecule type" value="Genomic_DNA"/>
</dbReference>
<keyword evidence="1" id="KW-0677">Repeat</keyword>
<dbReference type="InterPro" id="IPR036116">
    <property type="entry name" value="FN3_sf"/>
</dbReference>
<dbReference type="PANTHER" id="PTHR13817:SF151">
    <property type="entry name" value="TITIN"/>
    <property type="match status" value="1"/>
</dbReference>
<evidence type="ECO:0000256" key="1">
    <source>
        <dbReference type="ARBA" id="ARBA00022737"/>
    </source>
</evidence>
<dbReference type="PROSITE" id="PS50853">
    <property type="entry name" value="FN3"/>
    <property type="match status" value="1"/>
</dbReference>
<evidence type="ECO:0000313" key="3">
    <source>
        <dbReference type="EMBL" id="CAI9556837.1"/>
    </source>
</evidence>
<comment type="caution">
    <text evidence="3">The sequence shown here is derived from an EMBL/GenBank/DDBJ whole genome shotgun (WGS) entry which is preliminary data.</text>
</comment>
<protein>
    <recommendedName>
        <fullName evidence="2">Fibronectin type-III domain-containing protein</fullName>
    </recommendedName>
</protein>
<name>A0ABN9CBA8_9NEOB</name>
<dbReference type="PRINTS" id="PR00014">
    <property type="entry name" value="FNTYPEIII"/>
</dbReference>
<reference evidence="3" key="1">
    <citation type="submission" date="2023-05" db="EMBL/GenBank/DDBJ databases">
        <authorList>
            <person name="Stuckert A."/>
        </authorList>
    </citation>
    <scope>NUCLEOTIDE SEQUENCE</scope>
</reference>
<keyword evidence="4" id="KW-1185">Reference proteome</keyword>
<dbReference type="CDD" id="cd00063">
    <property type="entry name" value="FN3"/>
    <property type="match status" value="1"/>
</dbReference>